<dbReference type="OrthoDB" id="955509at2"/>
<reference evidence="1 2" key="1">
    <citation type="submission" date="2016-01" db="EMBL/GenBank/DDBJ databases">
        <authorList>
            <person name="McClelland M."/>
            <person name="Jain A."/>
            <person name="Saraogi P."/>
            <person name="Mendelson R."/>
            <person name="Westerman R."/>
            <person name="SanMiguel P."/>
            <person name="Csonka L."/>
        </authorList>
    </citation>
    <scope>NUCLEOTIDE SEQUENCE [LARGE SCALE GENOMIC DNA]</scope>
    <source>
        <strain evidence="1 2">R-53146</strain>
    </source>
</reference>
<dbReference type="AlphaFoldDB" id="A0A0X3ANP7"/>
<gene>
    <name evidence="1" type="ORF">Ga0061079_104103</name>
</gene>
<dbReference type="RefSeq" id="WP_055425198.1">
    <property type="nucleotide sequence ID" value="NZ_FCOR01000004.1"/>
</dbReference>
<evidence type="ECO:0000313" key="1">
    <source>
        <dbReference type="EMBL" id="CVK15984.1"/>
    </source>
</evidence>
<dbReference type="Pfam" id="PF17642">
    <property type="entry name" value="TssD"/>
    <property type="match status" value="1"/>
</dbReference>
<keyword evidence="2" id="KW-1185">Reference proteome</keyword>
<accession>A0A0X3ANP7</accession>
<dbReference type="STRING" id="1586267.GCA_001418685_00823"/>
<dbReference type="GO" id="GO:0033104">
    <property type="term" value="C:type VI protein secretion system complex"/>
    <property type="evidence" value="ECO:0007669"/>
    <property type="project" value="InterPro"/>
</dbReference>
<sequence>MSSFLAKLEIDGETYTVLKCNYNFKKPTDSTTKPSGEVSGGKIKLTLESRGNVSFLEWIMAPDKEKDGTITFFRRDAISKLLEIQLKKAYCIKFKEKFNAVDNQPMQITLTLVARSLKFNHLEYQNDWTM</sequence>
<proteinExistence type="predicted"/>
<dbReference type="InterPro" id="IPR041408">
    <property type="entry name" value="Hcp_Tssd"/>
</dbReference>
<name>A0A0X3ANP7_9FLAO</name>
<evidence type="ECO:0000313" key="2">
    <source>
        <dbReference type="Proteomes" id="UP000182761"/>
    </source>
</evidence>
<dbReference type="EMBL" id="FCOR01000004">
    <property type="protein sequence ID" value="CVK15984.1"/>
    <property type="molecule type" value="Genomic_DNA"/>
</dbReference>
<evidence type="ECO:0008006" key="3">
    <source>
        <dbReference type="Google" id="ProtNLM"/>
    </source>
</evidence>
<dbReference type="Proteomes" id="UP000182761">
    <property type="component" value="Unassembled WGS sequence"/>
</dbReference>
<protein>
    <recommendedName>
        <fullName evidence="3">Phage tail tube protein</fullName>
    </recommendedName>
</protein>
<organism evidence="1 2">
    <name type="scientific">Apibacter mensalis</name>
    <dbReference type="NCBI Taxonomy" id="1586267"/>
    <lineage>
        <taxon>Bacteria</taxon>
        <taxon>Pseudomonadati</taxon>
        <taxon>Bacteroidota</taxon>
        <taxon>Flavobacteriia</taxon>
        <taxon>Flavobacteriales</taxon>
        <taxon>Weeksellaceae</taxon>
        <taxon>Apibacter</taxon>
    </lineage>
</organism>